<accession>A0AA42QN02</accession>
<keyword evidence="7" id="KW-0378">Hydrolase</keyword>
<dbReference type="RefSeq" id="WP_279746267.1">
    <property type="nucleotide sequence ID" value="NZ_JAOCIL010000001.1"/>
</dbReference>
<dbReference type="GO" id="GO:0009378">
    <property type="term" value="F:four-way junction helicase activity"/>
    <property type="evidence" value="ECO:0007669"/>
    <property type="project" value="TreeGrafter"/>
</dbReference>
<feature type="domain" description="DEAD/DEAH-box helicase" evidence="6">
    <location>
        <begin position="25"/>
        <end position="132"/>
    </location>
</feature>
<dbReference type="GO" id="GO:0005524">
    <property type="term" value="F:ATP binding"/>
    <property type="evidence" value="ECO:0007669"/>
    <property type="project" value="InterPro"/>
</dbReference>
<evidence type="ECO:0000256" key="5">
    <source>
        <dbReference type="ARBA" id="ARBA00034808"/>
    </source>
</evidence>
<sequence>MIYNSERSLELLRKASNNPHAEFREGQEAAIQHLVDSTQRLLVIQKTGWGKSFVYFIATKLLREVGKGPVILISPLLSLMRNQIEAATRMGVNAFSITHENDSQSDEIQRLMAQDQVDILVISPERLSNLDFKEKILNKYSANFSFVHDKKR</sequence>
<evidence type="ECO:0000256" key="1">
    <source>
        <dbReference type="ARBA" id="ARBA00005446"/>
    </source>
</evidence>
<evidence type="ECO:0000313" key="8">
    <source>
        <dbReference type="Proteomes" id="UP001161567"/>
    </source>
</evidence>
<dbReference type="AlphaFoldDB" id="A0AA42QN02"/>
<dbReference type="SUPFAM" id="SSF52540">
    <property type="entry name" value="P-loop containing nucleoside triphosphate hydrolases"/>
    <property type="match status" value="1"/>
</dbReference>
<dbReference type="PANTHER" id="PTHR13710">
    <property type="entry name" value="DNA HELICASE RECQ FAMILY MEMBER"/>
    <property type="match status" value="1"/>
</dbReference>
<comment type="catalytic activity">
    <reaction evidence="4">
        <text>Couples ATP hydrolysis with the unwinding of duplex DNA by translocating in the 3'-5' direction.</text>
        <dbReference type="EC" id="5.6.2.4"/>
    </reaction>
</comment>
<dbReference type="Gene3D" id="3.40.50.300">
    <property type="entry name" value="P-loop containing nucleotide triphosphate hydrolases"/>
    <property type="match status" value="1"/>
</dbReference>
<dbReference type="GO" id="GO:0006281">
    <property type="term" value="P:DNA repair"/>
    <property type="evidence" value="ECO:0007669"/>
    <property type="project" value="TreeGrafter"/>
</dbReference>
<dbReference type="InterPro" id="IPR011545">
    <property type="entry name" value="DEAD/DEAH_box_helicase_dom"/>
</dbReference>
<dbReference type="GO" id="GO:0005737">
    <property type="term" value="C:cytoplasm"/>
    <property type="evidence" value="ECO:0007669"/>
    <property type="project" value="TreeGrafter"/>
</dbReference>
<keyword evidence="2" id="KW-0238">DNA-binding</keyword>
<dbReference type="GO" id="GO:0043590">
    <property type="term" value="C:bacterial nucleoid"/>
    <property type="evidence" value="ECO:0007669"/>
    <property type="project" value="TreeGrafter"/>
</dbReference>
<dbReference type="PANTHER" id="PTHR13710:SF105">
    <property type="entry name" value="ATP-DEPENDENT DNA HELICASE Q1"/>
    <property type="match status" value="1"/>
</dbReference>
<dbReference type="GO" id="GO:0006310">
    <property type="term" value="P:DNA recombination"/>
    <property type="evidence" value="ECO:0007669"/>
    <property type="project" value="TreeGrafter"/>
</dbReference>
<keyword evidence="7" id="KW-0547">Nucleotide-binding</keyword>
<keyword evidence="7" id="KW-0347">Helicase</keyword>
<comment type="caution">
    <text evidence="7">The sequence shown here is derived from an EMBL/GenBank/DDBJ whole genome shotgun (WGS) entry which is preliminary data.</text>
</comment>
<comment type="similarity">
    <text evidence="1">Belongs to the helicase family. RecQ subfamily.</text>
</comment>
<evidence type="ECO:0000259" key="6">
    <source>
        <dbReference type="Pfam" id="PF00270"/>
    </source>
</evidence>
<evidence type="ECO:0000256" key="3">
    <source>
        <dbReference type="ARBA" id="ARBA00023235"/>
    </source>
</evidence>
<name>A0AA42QN02_ACIJO</name>
<dbReference type="EC" id="5.6.2.4" evidence="5"/>
<dbReference type="Pfam" id="PF00270">
    <property type="entry name" value="DEAD"/>
    <property type="match status" value="1"/>
</dbReference>
<dbReference type="GO" id="GO:0043138">
    <property type="term" value="F:3'-5' DNA helicase activity"/>
    <property type="evidence" value="ECO:0007669"/>
    <property type="project" value="UniProtKB-EC"/>
</dbReference>
<evidence type="ECO:0000313" key="7">
    <source>
        <dbReference type="EMBL" id="MDH1436937.1"/>
    </source>
</evidence>
<keyword evidence="3" id="KW-0413">Isomerase</keyword>
<reference evidence="7" key="1">
    <citation type="submission" date="2022-09" db="EMBL/GenBank/DDBJ databases">
        <title>Intensive care unit water sources are persistently colonized with multi-drug resistant bacteria and are the site of extensive horizontal gene transfer of antibiotic resistance genes.</title>
        <authorList>
            <person name="Diorio-Toth L."/>
        </authorList>
    </citation>
    <scope>NUCLEOTIDE SEQUENCE</scope>
    <source>
        <strain evidence="7">GD03725</strain>
    </source>
</reference>
<dbReference type="GO" id="GO:0030894">
    <property type="term" value="C:replisome"/>
    <property type="evidence" value="ECO:0007669"/>
    <property type="project" value="TreeGrafter"/>
</dbReference>
<organism evidence="7 8">
    <name type="scientific">Acinetobacter johnsonii</name>
    <dbReference type="NCBI Taxonomy" id="40214"/>
    <lineage>
        <taxon>Bacteria</taxon>
        <taxon>Pseudomonadati</taxon>
        <taxon>Pseudomonadota</taxon>
        <taxon>Gammaproteobacteria</taxon>
        <taxon>Moraxellales</taxon>
        <taxon>Moraxellaceae</taxon>
        <taxon>Acinetobacter</taxon>
    </lineage>
</organism>
<evidence type="ECO:0000256" key="2">
    <source>
        <dbReference type="ARBA" id="ARBA00023125"/>
    </source>
</evidence>
<dbReference type="GO" id="GO:0003677">
    <property type="term" value="F:DNA binding"/>
    <property type="evidence" value="ECO:0007669"/>
    <property type="project" value="UniProtKB-KW"/>
</dbReference>
<protein>
    <recommendedName>
        <fullName evidence="5">DNA 3'-5' helicase</fullName>
        <ecNumber evidence="5">5.6.2.4</ecNumber>
    </recommendedName>
</protein>
<evidence type="ECO:0000256" key="4">
    <source>
        <dbReference type="ARBA" id="ARBA00034617"/>
    </source>
</evidence>
<dbReference type="InterPro" id="IPR027417">
    <property type="entry name" value="P-loop_NTPase"/>
</dbReference>
<dbReference type="Proteomes" id="UP001161567">
    <property type="component" value="Unassembled WGS sequence"/>
</dbReference>
<gene>
    <name evidence="7" type="ORF">N5I27_00495</name>
</gene>
<keyword evidence="7" id="KW-0067">ATP-binding</keyword>
<proteinExistence type="inferred from homology"/>
<dbReference type="EMBL" id="JAOCIL010000001">
    <property type="protein sequence ID" value="MDH1436937.1"/>
    <property type="molecule type" value="Genomic_DNA"/>
</dbReference>